<reference evidence="1 2" key="1">
    <citation type="submission" date="2016-12" db="EMBL/GenBank/DDBJ databases">
        <title>The draft genome sequence of HSLHS2.</title>
        <authorList>
            <person name="Hu D."/>
            <person name="Wang L."/>
            <person name="Shao Z."/>
        </authorList>
    </citation>
    <scope>NUCLEOTIDE SEQUENCE [LARGE SCALE GENOMIC DNA]</scope>
    <source>
        <strain evidence="1">MCCC 1A06712</strain>
    </source>
</reference>
<proteinExistence type="predicted"/>
<organism evidence="1 2">
    <name type="scientific">Marivivens niveibacter</name>
    <dbReference type="NCBI Taxonomy" id="1930667"/>
    <lineage>
        <taxon>Bacteria</taxon>
        <taxon>Pseudomonadati</taxon>
        <taxon>Pseudomonadota</taxon>
        <taxon>Alphaproteobacteria</taxon>
        <taxon>Rhodobacterales</taxon>
        <taxon>Paracoccaceae</taxon>
        <taxon>Marivivens group</taxon>
        <taxon>Marivivens</taxon>
    </lineage>
</organism>
<gene>
    <name evidence="1" type="ORF">BVC71_11020</name>
</gene>
<dbReference type="EMBL" id="MSPP01000003">
    <property type="protein sequence ID" value="OUD09224.1"/>
    <property type="molecule type" value="Genomic_DNA"/>
</dbReference>
<protein>
    <submittedName>
        <fullName evidence="1">Uncharacterized protein</fullName>
    </submittedName>
</protein>
<comment type="caution">
    <text evidence="1">The sequence shown here is derived from an EMBL/GenBank/DDBJ whole genome shotgun (WGS) entry which is preliminary data.</text>
</comment>
<evidence type="ECO:0000313" key="1">
    <source>
        <dbReference type="EMBL" id="OUD09224.1"/>
    </source>
</evidence>
<accession>A0A251WYT5</accession>
<keyword evidence="2" id="KW-1185">Reference proteome</keyword>
<dbReference type="Proteomes" id="UP000194664">
    <property type="component" value="Unassembled WGS sequence"/>
</dbReference>
<name>A0A251WYT5_9RHOB</name>
<sequence>MSQRCADNTRVALLFSTYTGRICTKITHYTNEFYSLLAALGVLTTLRRVYAQFYKAYKRPMMSRNPIIIRIISPAL</sequence>
<dbReference type="AlphaFoldDB" id="A0A251WYT5"/>
<evidence type="ECO:0000313" key="2">
    <source>
        <dbReference type="Proteomes" id="UP000194664"/>
    </source>
</evidence>